<feature type="region of interest" description="Disordered" evidence="1">
    <location>
        <begin position="1"/>
        <end position="68"/>
    </location>
</feature>
<keyword evidence="3" id="KW-1185">Reference proteome</keyword>
<feature type="non-terminal residue" evidence="2">
    <location>
        <position position="68"/>
    </location>
</feature>
<name>A0A162CUW4_9CRUS</name>
<accession>A0A162CUW4</accession>
<protein>
    <submittedName>
        <fullName evidence="2">Uncharacterized protein</fullName>
    </submittedName>
</protein>
<sequence>MENQDSPDLPLDAPKVCHYAPNQSGSRVGGSALFSRARSERRSERRAKSLKLEKRERERERRPPERKL</sequence>
<comment type="caution">
    <text evidence="2">The sequence shown here is derived from an EMBL/GenBank/DDBJ whole genome shotgun (WGS) entry which is preliminary data.</text>
</comment>
<reference evidence="2 3" key="1">
    <citation type="submission" date="2016-03" db="EMBL/GenBank/DDBJ databases">
        <title>EvidentialGene: Evidence-directed Construction of Genes on Genomes.</title>
        <authorList>
            <person name="Gilbert D.G."/>
            <person name="Choi J.-H."/>
            <person name="Mockaitis K."/>
            <person name="Colbourne J."/>
            <person name="Pfrender M."/>
        </authorList>
    </citation>
    <scope>NUCLEOTIDE SEQUENCE [LARGE SCALE GENOMIC DNA]</scope>
    <source>
        <strain evidence="2 3">Xinb3</strain>
        <tissue evidence="2">Complete organism</tissue>
    </source>
</reference>
<dbReference type="EMBL" id="LRGB01013398">
    <property type="protein sequence ID" value="KZR99523.1"/>
    <property type="molecule type" value="Genomic_DNA"/>
</dbReference>
<evidence type="ECO:0000313" key="2">
    <source>
        <dbReference type="EMBL" id="KZR99523.1"/>
    </source>
</evidence>
<dbReference type="AlphaFoldDB" id="A0A162CUW4"/>
<organism evidence="2 3">
    <name type="scientific">Daphnia magna</name>
    <dbReference type="NCBI Taxonomy" id="35525"/>
    <lineage>
        <taxon>Eukaryota</taxon>
        <taxon>Metazoa</taxon>
        <taxon>Ecdysozoa</taxon>
        <taxon>Arthropoda</taxon>
        <taxon>Crustacea</taxon>
        <taxon>Branchiopoda</taxon>
        <taxon>Diplostraca</taxon>
        <taxon>Cladocera</taxon>
        <taxon>Anomopoda</taxon>
        <taxon>Daphniidae</taxon>
        <taxon>Daphnia</taxon>
    </lineage>
</organism>
<gene>
    <name evidence="2" type="ORF">APZ42_004574</name>
</gene>
<evidence type="ECO:0000313" key="3">
    <source>
        <dbReference type="Proteomes" id="UP000076858"/>
    </source>
</evidence>
<evidence type="ECO:0000256" key="1">
    <source>
        <dbReference type="SAM" id="MobiDB-lite"/>
    </source>
</evidence>
<dbReference type="Proteomes" id="UP000076858">
    <property type="component" value="Unassembled WGS sequence"/>
</dbReference>
<proteinExistence type="predicted"/>
<feature type="compositionally biased region" description="Basic and acidic residues" evidence="1">
    <location>
        <begin position="37"/>
        <end position="68"/>
    </location>
</feature>